<evidence type="ECO:0000259" key="8">
    <source>
        <dbReference type="Pfam" id="PF11967"/>
    </source>
</evidence>
<dbReference type="GO" id="GO:0006310">
    <property type="term" value="P:DNA recombination"/>
    <property type="evidence" value="ECO:0007669"/>
    <property type="project" value="UniProtKB-UniRule"/>
</dbReference>
<keyword evidence="3 7" id="KW-0227">DNA damage</keyword>
<dbReference type="RefSeq" id="WP_279449474.1">
    <property type="nucleotide sequence ID" value="NZ_JAZBJM010000017.1"/>
</dbReference>
<evidence type="ECO:0000313" key="12">
    <source>
        <dbReference type="Proteomes" id="UP001390963"/>
    </source>
</evidence>
<dbReference type="InterPro" id="IPR012340">
    <property type="entry name" value="NA-bd_OB-fold"/>
</dbReference>
<keyword evidence="5 7" id="KW-0234">DNA repair</keyword>
<dbReference type="EMBL" id="JBANCF010000019">
    <property type="protein sequence ID" value="MEM0574786.1"/>
    <property type="molecule type" value="Genomic_DNA"/>
</dbReference>
<feature type="domain" description="DNA replication/recombination mediator RecO N-terminal" evidence="8">
    <location>
        <begin position="1"/>
        <end position="79"/>
    </location>
</feature>
<dbReference type="Pfam" id="PF11967">
    <property type="entry name" value="RecO_N"/>
    <property type="match status" value="1"/>
</dbReference>
<evidence type="ECO:0000256" key="4">
    <source>
        <dbReference type="ARBA" id="ARBA00023172"/>
    </source>
</evidence>
<evidence type="ECO:0000256" key="7">
    <source>
        <dbReference type="HAMAP-Rule" id="MF_00201"/>
    </source>
</evidence>
<evidence type="ECO:0000256" key="6">
    <source>
        <dbReference type="ARBA" id="ARBA00033409"/>
    </source>
</evidence>
<dbReference type="Proteomes" id="UP001390963">
    <property type="component" value="Unassembled WGS sequence"/>
</dbReference>
<dbReference type="GO" id="GO:0006302">
    <property type="term" value="P:double-strand break repair"/>
    <property type="evidence" value="ECO:0007669"/>
    <property type="project" value="TreeGrafter"/>
</dbReference>
<accession>A0AB35YWK1</accession>
<dbReference type="Proteomes" id="UP001388259">
    <property type="component" value="Unassembled WGS sequence"/>
</dbReference>
<sequence>MVVATKAIVFSAIKYSEADLIVCCYTEIAGVKSYLLRGILKSKRGKLKASYFQPLTQLELIADHKNKGTLEYIKEAKVAVPYQSLHTDIVKSGLVMFLSEMLKNCIREEEPNTALFAFMERAFQWLDANEAIANFHIFFLMQLSLYLGFFPDASNIEEKYFNIIDGNFQATDTSKYCLEGTQIENFKLFFNLDYNTLHTVKLSKKQRKELLDLLLAYYSFHVQGYQKPKSLAVLNQLFS</sequence>
<dbReference type="EMBL" id="JAZBJM010000017">
    <property type="protein sequence ID" value="MEM0519624.1"/>
    <property type="molecule type" value="Genomic_DNA"/>
</dbReference>
<keyword evidence="12" id="KW-1185">Reference proteome</keyword>
<comment type="caution">
    <text evidence="9">The sequence shown here is derived from an EMBL/GenBank/DDBJ whole genome shotgun (WGS) entry which is preliminary data.</text>
</comment>
<dbReference type="Gene3D" id="2.40.50.140">
    <property type="entry name" value="Nucleic acid-binding proteins"/>
    <property type="match status" value="1"/>
</dbReference>
<comment type="function">
    <text evidence="7">Involved in DNA repair and RecF pathway recombination.</text>
</comment>
<dbReference type="Gene3D" id="1.20.1440.120">
    <property type="entry name" value="Recombination protein O, C-terminal domain"/>
    <property type="match status" value="1"/>
</dbReference>
<organism evidence="9 11">
    <name type="scientific">Aequorivita flava</name>
    <dbReference type="NCBI Taxonomy" id="3114371"/>
    <lineage>
        <taxon>Bacteria</taxon>
        <taxon>Pseudomonadati</taxon>
        <taxon>Bacteroidota</taxon>
        <taxon>Flavobacteriia</taxon>
        <taxon>Flavobacteriales</taxon>
        <taxon>Flavobacteriaceae</taxon>
        <taxon>Aequorivita</taxon>
    </lineage>
</organism>
<dbReference type="PANTHER" id="PTHR33991">
    <property type="entry name" value="DNA REPAIR PROTEIN RECO"/>
    <property type="match status" value="1"/>
</dbReference>
<evidence type="ECO:0000256" key="5">
    <source>
        <dbReference type="ARBA" id="ARBA00023204"/>
    </source>
</evidence>
<dbReference type="InterPro" id="IPR042242">
    <property type="entry name" value="RecO_C"/>
</dbReference>
<dbReference type="SUPFAM" id="SSF57863">
    <property type="entry name" value="ArfGap/RecO-like zinc finger"/>
    <property type="match status" value="1"/>
</dbReference>
<evidence type="ECO:0000256" key="3">
    <source>
        <dbReference type="ARBA" id="ARBA00022763"/>
    </source>
</evidence>
<keyword evidence="4 7" id="KW-0233">DNA recombination</keyword>
<proteinExistence type="inferred from homology"/>
<dbReference type="PANTHER" id="PTHR33991:SF1">
    <property type="entry name" value="DNA REPAIR PROTEIN RECO"/>
    <property type="match status" value="1"/>
</dbReference>
<evidence type="ECO:0000256" key="1">
    <source>
        <dbReference type="ARBA" id="ARBA00007452"/>
    </source>
</evidence>
<dbReference type="InterPro" id="IPR022572">
    <property type="entry name" value="DNA_rep/recomb_RecO_N"/>
</dbReference>
<evidence type="ECO:0000313" key="9">
    <source>
        <dbReference type="EMBL" id="MEM0519624.1"/>
    </source>
</evidence>
<name>A0AB35YWK1_9FLAO</name>
<evidence type="ECO:0000313" key="10">
    <source>
        <dbReference type="EMBL" id="MEM0574786.1"/>
    </source>
</evidence>
<dbReference type="HAMAP" id="MF_00201">
    <property type="entry name" value="RecO"/>
    <property type="match status" value="1"/>
</dbReference>
<dbReference type="SUPFAM" id="SSF50249">
    <property type="entry name" value="Nucleic acid-binding proteins"/>
    <property type="match status" value="1"/>
</dbReference>
<dbReference type="GO" id="GO:0043590">
    <property type="term" value="C:bacterial nucleoid"/>
    <property type="evidence" value="ECO:0007669"/>
    <property type="project" value="TreeGrafter"/>
</dbReference>
<dbReference type="NCBIfam" id="TIGR00613">
    <property type="entry name" value="reco"/>
    <property type="match status" value="1"/>
</dbReference>
<dbReference type="InterPro" id="IPR003717">
    <property type="entry name" value="RecO"/>
</dbReference>
<reference evidence="9 12" key="1">
    <citation type="submission" date="2024-01" db="EMBL/GenBank/DDBJ databases">
        <title>Aequorivita flavus sp. nov., isolated from deep-sea sediment.</title>
        <authorList>
            <person name="Chen X."/>
        </authorList>
    </citation>
    <scope>NUCLEOTIDE SEQUENCE</scope>
    <source>
        <strain evidence="9">MCCC 1A16923</strain>
        <strain evidence="10 12">MCCC 1A16935</strain>
    </source>
</reference>
<dbReference type="InterPro" id="IPR037278">
    <property type="entry name" value="ARFGAP/RecO"/>
</dbReference>
<comment type="similarity">
    <text evidence="1 7">Belongs to the RecO family.</text>
</comment>
<dbReference type="Pfam" id="PF02565">
    <property type="entry name" value="RecO_C"/>
    <property type="match status" value="1"/>
</dbReference>
<dbReference type="AlphaFoldDB" id="A0AB35YWK1"/>
<evidence type="ECO:0000313" key="11">
    <source>
        <dbReference type="Proteomes" id="UP001388259"/>
    </source>
</evidence>
<gene>
    <name evidence="7 9" type="primary">recO</name>
    <name evidence="10" type="ORF">VZD24_14770</name>
    <name evidence="9" type="ORF">VZD85_14775</name>
</gene>
<evidence type="ECO:0000256" key="2">
    <source>
        <dbReference type="ARBA" id="ARBA00021310"/>
    </source>
</evidence>
<protein>
    <recommendedName>
        <fullName evidence="2 7">DNA repair protein RecO</fullName>
    </recommendedName>
    <alternativeName>
        <fullName evidence="6 7">Recombination protein O</fullName>
    </alternativeName>
</protein>